<evidence type="ECO:0000256" key="3">
    <source>
        <dbReference type="ARBA" id="ARBA00023004"/>
    </source>
</evidence>
<feature type="binding site" evidence="4">
    <location>
        <position position="174"/>
    </location>
    <ligand>
        <name>heme b</name>
        <dbReference type="ChEBI" id="CHEBI:60344"/>
    </ligand>
</feature>
<dbReference type="AlphaFoldDB" id="A0A097IF23"/>
<dbReference type="CDD" id="cd19165">
    <property type="entry name" value="HemeO"/>
    <property type="match status" value="1"/>
</dbReference>
<dbReference type="SUPFAM" id="SSF48613">
    <property type="entry name" value="Heme oxygenase-like"/>
    <property type="match status" value="1"/>
</dbReference>
<dbReference type="InterPro" id="IPR016084">
    <property type="entry name" value="Haem_Oase-like_multi-hlx"/>
</dbReference>
<dbReference type="GO" id="GO:0004392">
    <property type="term" value="F:heme oxygenase (decyclizing) activity"/>
    <property type="evidence" value="ECO:0007669"/>
    <property type="project" value="InterPro"/>
</dbReference>
<evidence type="ECO:0000256" key="4">
    <source>
        <dbReference type="PIRSR" id="PIRSR000343-1"/>
    </source>
</evidence>
<keyword evidence="2 5" id="KW-0479">Metal-binding</keyword>
<dbReference type="PANTHER" id="PTHR10720">
    <property type="entry name" value="HEME OXYGENASE"/>
    <property type="match status" value="1"/>
</dbReference>
<dbReference type="GO" id="GO:0046872">
    <property type="term" value="F:metal ion binding"/>
    <property type="evidence" value="ECO:0007669"/>
    <property type="project" value="UniProtKB-KW"/>
</dbReference>
<dbReference type="HOGENOM" id="CLU_057050_2_0_11"/>
<dbReference type="GO" id="GO:0020037">
    <property type="term" value="F:heme binding"/>
    <property type="evidence" value="ECO:0007669"/>
    <property type="project" value="TreeGrafter"/>
</dbReference>
<evidence type="ECO:0000256" key="5">
    <source>
        <dbReference type="PIRSR" id="PIRSR000343-2"/>
    </source>
</evidence>
<feature type="binding site" description="axial binding residue" evidence="5">
    <location>
        <position position="22"/>
    </location>
    <ligand>
        <name>heme b</name>
        <dbReference type="ChEBI" id="CHEBI:60344"/>
    </ligand>
    <ligandPart>
        <name>Fe</name>
        <dbReference type="ChEBI" id="CHEBI:18248"/>
    </ligandPart>
</feature>
<name>A0A097IF23_9CORY</name>
<gene>
    <name evidence="6" type="ORF">CDOO_05380</name>
</gene>
<dbReference type="RefSeq" id="WP_018022299.1">
    <property type="nucleotide sequence ID" value="NZ_AQUX01000006.1"/>
</dbReference>
<keyword evidence="3 5" id="KW-0408">Iron</keyword>
<feature type="binding site" evidence="4">
    <location>
        <position position="15"/>
    </location>
    <ligand>
        <name>heme b</name>
        <dbReference type="ChEBI" id="CHEBI:60344"/>
    </ligand>
</feature>
<evidence type="ECO:0000313" key="6">
    <source>
        <dbReference type="EMBL" id="AIT60747.1"/>
    </source>
</evidence>
<dbReference type="Gene3D" id="1.20.910.10">
    <property type="entry name" value="Heme oxygenase-like"/>
    <property type="match status" value="1"/>
</dbReference>
<organism evidence="6 7">
    <name type="scientific">Corynebacterium doosanense CAU 212 = DSM 45436</name>
    <dbReference type="NCBI Taxonomy" id="558173"/>
    <lineage>
        <taxon>Bacteria</taxon>
        <taxon>Bacillati</taxon>
        <taxon>Actinomycetota</taxon>
        <taxon>Actinomycetes</taxon>
        <taxon>Mycobacteriales</taxon>
        <taxon>Corynebacteriaceae</taxon>
        <taxon>Corynebacterium</taxon>
    </lineage>
</organism>
<protein>
    <submittedName>
        <fullName evidence="6">Heme oxygenase</fullName>
    </submittedName>
</protein>
<keyword evidence="1 4" id="KW-0349">Heme</keyword>
<dbReference type="eggNOG" id="COG5398">
    <property type="taxonomic scope" value="Bacteria"/>
</dbReference>
<accession>A0A097IF23</accession>
<dbReference type="OrthoDB" id="5493802at2"/>
<dbReference type="Pfam" id="PF01126">
    <property type="entry name" value="Heme_oxygenase"/>
    <property type="match status" value="1"/>
</dbReference>
<dbReference type="PRINTS" id="PR00088">
    <property type="entry name" value="HAEMOXYGNASE"/>
</dbReference>
<sequence>MCAPALVQPLSIRLRECPAQAHEHAEGSDFMTSLLGGDATPEAFTALTAQLYYVYDALEAAMRRHRESVWAGQIYDARLERRDAIATDLAFLLGPGWREEITPLPATRRYVERLEEADEIGVIGHHYVRYLGDVAGGQVIATMMQRLYGVSPEGLSFYDFSALGKIKPFRDDYRAALDGLDLTDAQAAALTDEAELAFALNSDVFADLAGEPAL</sequence>
<reference evidence="6 7" key="1">
    <citation type="submission" date="2013-09" db="EMBL/GenBank/DDBJ databases">
        <title>Complete genome sequence of Corynebacterium doosanense CAU 212(T) (=DSM 45436(T)), isolated from activated sludge.</title>
        <authorList>
            <person name="Schaffert L."/>
            <person name="Albersmeier A."/>
            <person name="Kalinowski J."/>
            <person name="Ruckert C."/>
        </authorList>
    </citation>
    <scope>NUCLEOTIDE SEQUENCE [LARGE SCALE GENOMIC DNA]</scope>
    <source>
        <strain evidence="6 7">CAU 212</strain>
    </source>
</reference>
<proteinExistence type="predicted"/>
<dbReference type="GO" id="GO:0006979">
    <property type="term" value="P:response to oxidative stress"/>
    <property type="evidence" value="ECO:0007669"/>
    <property type="project" value="TreeGrafter"/>
</dbReference>
<dbReference type="STRING" id="558173.CDOO_05380"/>
<evidence type="ECO:0000256" key="1">
    <source>
        <dbReference type="ARBA" id="ARBA00022617"/>
    </source>
</evidence>
<dbReference type="KEGG" id="cdo:CDOO_05380"/>
<keyword evidence="7" id="KW-1185">Reference proteome</keyword>
<dbReference type="InterPro" id="IPR016053">
    <property type="entry name" value="Haem_Oase-like"/>
</dbReference>
<dbReference type="InterPro" id="IPR002051">
    <property type="entry name" value="Haem_Oase"/>
</dbReference>
<feature type="binding site" evidence="4">
    <location>
        <position position="127"/>
    </location>
    <ligand>
        <name>heme b</name>
        <dbReference type="ChEBI" id="CHEBI:60344"/>
    </ligand>
</feature>
<dbReference type="PANTHER" id="PTHR10720:SF0">
    <property type="entry name" value="HEME OXYGENASE"/>
    <property type="match status" value="1"/>
</dbReference>
<dbReference type="Proteomes" id="UP000029914">
    <property type="component" value="Chromosome"/>
</dbReference>
<evidence type="ECO:0000256" key="2">
    <source>
        <dbReference type="ARBA" id="ARBA00022723"/>
    </source>
</evidence>
<dbReference type="PIRSF" id="PIRSF000343">
    <property type="entry name" value="Haem_Oase"/>
    <property type="match status" value="1"/>
</dbReference>
<dbReference type="GO" id="GO:0006788">
    <property type="term" value="P:heme oxidation"/>
    <property type="evidence" value="ECO:0007669"/>
    <property type="project" value="InterPro"/>
</dbReference>
<dbReference type="EMBL" id="CP006764">
    <property type="protein sequence ID" value="AIT60747.1"/>
    <property type="molecule type" value="Genomic_DNA"/>
</dbReference>
<dbReference type="GO" id="GO:0042167">
    <property type="term" value="P:heme catabolic process"/>
    <property type="evidence" value="ECO:0007669"/>
    <property type="project" value="TreeGrafter"/>
</dbReference>
<evidence type="ECO:0000313" key="7">
    <source>
        <dbReference type="Proteomes" id="UP000029914"/>
    </source>
</evidence>